<sequence length="116" mass="13506">MNYPSENTKEKKVKEKEPSGSDLTEGQSSCPSQPKDPIPNDCPRIPFDPTYRVFPYPSMAPIPPYTPKVGFYHLRSYRFNSPGRLTETYQNIFHNQDSFFKPPTFQTSIFNIFNYQ</sequence>
<feature type="region of interest" description="Disordered" evidence="1">
    <location>
        <begin position="1"/>
        <end position="44"/>
    </location>
</feature>
<name>A0A0C2I994_THEKT</name>
<keyword evidence="3" id="KW-1185">Reference proteome</keyword>
<proteinExistence type="predicted"/>
<protein>
    <submittedName>
        <fullName evidence="2">Uncharacterized protein</fullName>
    </submittedName>
</protein>
<reference evidence="2 3" key="1">
    <citation type="journal article" date="2014" name="Genome Biol. Evol.">
        <title>The genome of the myxosporean Thelohanellus kitauei shows adaptations to nutrient acquisition within its fish host.</title>
        <authorList>
            <person name="Yang Y."/>
            <person name="Xiong J."/>
            <person name="Zhou Z."/>
            <person name="Huo F."/>
            <person name="Miao W."/>
            <person name="Ran C."/>
            <person name="Liu Y."/>
            <person name="Zhang J."/>
            <person name="Feng J."/>
            <person name="Wang M."/>
            <person name="Wang M."/>
            <person name="Wang L."/>
            <person name="Yao B."/>
        </authorList>
    </citation>
    <scope>NUCLEOTIDE SEQUENCE [LARGE SCALE GENOMIC DNA]</scope>
    <source>
        <strain evidence="2">Wuqing</strain>
    </source>
</reference>
<dbReference type="Proteomes" id="UP000031668">
    <property type="component" value="Unassembled WGS sequence"/>
</dbReference>
<dbReference type="EMBL" id="JWZT01005236">
    <property type="protein sequence ID" value="KII61833.1"/>
    <property type="molecule type" value="Genomic_DNA"/>
</dbReference>
<organism evidence="2 3">
    <name type="scientific">Thelohanellus kitauei</name>
    <name type="common">Myxosporean</name>
    <dbReference type="NCBI Taxonomy" id="669202"/>
    <lineage>
        <taxon>Eukaryota</taxon>
        <taxon>Metazoa</taxon>
        <taxon>Cnidaria</taxon>
        <taxon>Myxozoa</taxon>
        <taxon>Myxosporea</taxon>
        <taxon>Bivalvulida</taxon>
        <taxon>Platysporina</taxon>
        <taxon>Myxobolidae</taxon>
        <taxon>Thelohanellus</taxon>
    </lineage>
</organism>
<evidence type="ECO:0000256" key="1">
    <source>
        <dbReference type="SAM" id="MobiDB-lite"/>
    </source>
</evidence>
<evidence type="ECO:0000313" key="3">
    <source>
        <dbReference type="Proteomes" id="UP000031668"/>
    </source>
</evidence>
<dbReference type="AlphaFoldDB" id="A0A0C2I994"/>
<accession>A0A0C2I994</accession>
<evidence type="ECO:0000313" key="2">
    <source>
        <dbReference type="EMBL" id="KII61833.1"/>
    </source>
</evidence>
<feature type="compositionally biased region" description="Polar residues" evidence="1">
    <location>
        <begin position="21"/>
        <end position="32"/>
    </location>
</feature>
<gene>
    <name evidence="2" type="ORF">RF11_10104</name>
</gene>
<feature type="compositionally biased region" description="Basic and acidic residues" evidence="1">
    <location>
        <begin position="7"/>
        <end position="19"/>
    </location>
</feature>
<comment type="caution">
    <text evidence="2">The sequence shown here is derived from an EMBL/GenBank/DDBJ whole genome shotgun (WGS) entry which is preliminary data.</text>
</comment>